<dbReference type="PANTHER" id="PTHR18460:SF3">
    <property type="entry name" value="TELO2-INTERACTING PROTEIN 1 HOMOLOG"/>
    <property type="match status" value="1"/>
</dbReference>
<dbReference type="GeneID" id="7451270"/>
<feature type="region of interest" description="Disordered" evidence="1">
    <location>
        <begin position="383"/>
        <end position="411"/>
    </location>
</feature>
<dbReference type="InterPro" id="IPR052587">
    <property type="entry name" value="TELO2-interacting_protein_1"/>
</dbReference>
<dbReference type="PaxDb" id="35128-Thaps3608"/>
<dbReference type="KEGG" id="tps:THAPSDRAFT_3608"/>
<reference evidence="2 3" key="2">
    <citation type="journal article" date="2008" name="Nature">
        <title>The Phaeodactylum genome reveals the evolutionary history of diatom genomes.</title>
        <authorList>
            <person name="Bowler C."/>
            <person name="Allen A.E."/>
            <person name="Badger J.H."/>
            <person name="Grimwood J."/>
            <person name="Jabbari K."/>
            <person name="Kuo A."/>
            <person name="Maheswari U."/>
            <person name="Martens C."/>
            <person name="Maumus F."/>
            <person name="Otillar R.P."/>
            <person name="Rayko E."/>
            <person name="Salamov A."/>
            <person name="Vandepoele K."/>
            <person name="Beszteri B."/>
            <person name="Gruber A."/>
            <person name="Heijde M."/>
            <person name="Katinka M."/>
            <person name="Mock T."/>
            <person name="Valentin K."/>
            <person name="Verret F."/>
            <person name="Berges J.A."/>
            <person name="Brownlee C."/>
            <person name="Cadoret J.P."/>
            <person name="Chiovitti A."/>
            <person name="Choi C.J."/>
            <person name="Coesel S."/>
            <person name="De Martino A."/>
            <person name="Detter J.C."/>
            <person name="Durkin C."/>
            <person name="Falciatore A."/>
            <person name="Fournet J."/>
            <person name="Haruta M."/>
            <person name="Huysman M.J."/>
            <person name="Jenkins B.D."/>
            <person name="Jiroutova K."/>
            <person name="Jorgensen R.E."/>
            <person name="Joubert Y."/>
            <person name="Kaplan A."/>
            <person name="Kroger N."/>
            <person name="Kroth P.G."/>
            <person name="La Roche J."/>
            <person name="Lindquist E."/>
            <person name="Lommer M."/>
            <person name="Martin-Jezequel V."/>
            <person name="Lopez P.J."/>
            <person name="Lucas S."/>
            <person name="Mangogna M."/>
            <person name="McGinnis K."/>
            <person name="Medlin L.K."/>
            <person name="Montsant A."/>
            <person name="Oudot-Le Secq M.P."/>
            <person name="Napoli C."/>
            <person name="Obornik M."/>
            <person name="Parker M.S."/>
            <person name="Petit J.L."/>
            <person name="Porcel B.M."/>
            <person name="Poulsen N."/>
            <person name="Robison M."/>
            <person name="Rychlewski L."/>
            <person name="Rynearson T.A."/>
            <person name="Schmutz J."/>
            <person name="Shapiro H."/>
            <person name="Siaut M."/>
            <person name="Stanley M."/>
            <person name="Sussman M.R."/>
            <person name="Taylor A.R."/>
            <person name="Vardi A."/>
            <person name="von Dassow P."/>
            <person name="Vyverman W."/>
            <person name="Willis A."/>
            <person name="Wyrwicz L.S."/>
            <person name="Rokhsar D.S."/>
            <person name="Weissenbach J."/>
            <person name="Armbrust E.V."/>
            <person name="Green B.R."/>
            <person name="Van de Peer Y."/>
            <person name="Grigoriev I.V."/>
        </authorList>
    </citation>
    <scope>NUCLEOTIDE SEQUENCE [LARGE SCALE GENOMIC DNA]</scope>
    <source>
        <strain evidence="2 3">CCMP1335</strain>
    </source>
</reference>
<dbReference type="HOGENOM" id="CLU_538087_0_0_1"/>
<organism evidence="2 3">
    <name type="scientific">Thalassiosira pseudonana</name>
    <name type="common">Marine diatom</name>
    <name type="synonym">Cyclotella nana</name>
    <dbReference type="NCBI Taxonomy" id="35128"/>
    <lineage>
        <taxon>Eukaryota</taxon>
        <taxon>Sar</taxon>
        <taxon>Stramenopiles</taxon>
        <taxon>Ochrophyta</taxon>
        <taxon>Bacillariophyta</taxon>
        <taxon>Coscinodiscophyceae</taxon>
        <taxon>Thalassiosirophycidae</taxon>
        <taxon>Thalassiosirales</taxon>
        <taxon>Thalassiosiraceae</taxon>
        <taxon>Thalassiosira</taxon>
    </lineage>
</organism>
<dbReference type="EMBL" id="CM000640">
    <property type="protein sequence ID" value="EED93849.1"/>
    <property type="molecule type" value="Genomic_DNA"/>
</dbReference>
<dbReference type="Proteomes" id="UP000001449">
    <property type="component" value="Chromosome 3"/>
</dbReference>
<protein>
    <submittedName>
        <fullName evidence="2">Uncharacterized protein</fullName>
    </submittedName>
</protein>
<reference evidence="2 3" key="1">
    <citation type="journal article" date="2004" name="Science">
        <title>The genome of the diatom Thalassiosira pseudonana: ecology, evolution, and metabolism.</title>
        <authorList>
            <person name="Armbrust E.V."/>
            <person name="Berges J.A."/>
            <person name="Bowler C."/>
            <person name="Green B.R."/>
            <person name="Martinez D."/>
            <person name="Putnam N.H."/>
            <person name="Zhou S."/>
            <person name="Allen A.E."/>
            <person name="Apt K.E."/>
            <person name="Bechner M."/>
            <person name="Brzezinski M.A."/>
            <person name="Chaal B.K."/>
            <person name="Chiovitti A."/>
            <person name="Davis A.K."/>
            <person name="Demarest M.S."/>
            <person name="Detter J.C."/>
            <person name="Glavina T."/>
            <person name="Goodstein D."/>
            <person name="Hadi M.Z."/>
            <person name="Hellsten U."/>
            <person name="Hildebrand M."/>
            <person name="Jenkins B.D."/>
            <person name="Jurka J."/>
            <person name="Kapitonov V.V."/>
            <person name="Kroger N."/>
            <person name="Lau W.W."/>
            <person name="Lane T.W."/>
            <person name="Larimer F.W."/>
            <person name="Lippmeier J.C."/>
            <person name="Lucas S."/>
            <person name="Medina M."/>
            <person name="Montsant A."/>
            <person name="Obornik M."/>
            <person name="Parker M.S."/>
            <person name="Palenik B."/>
            <person name="Pazour G.J."/>
            <person name="Richardson P.M."/>
            <person name="Rynearson T.A."/>
            <person name="Saito M.A."/>
            <person name="Schwartz D.C."/>
            <person name="Thamatrakoln K."/>
            <person name="Valentin K."/>
            <person name="Vardi A."/>
            <person name="Wilkerson F.P."/>
            <person name="Rokhsar D.S."/>
        </authorList>
    </citation>
    <scope>NUCLEOTIDE SEQUENCE [LARGE SCALE GENOMIC DNA]</scope>
    <source>
        <strain evidence="2 3">CCMP1335</strain>
    </source>
</reference>
<dbReference type="RefSeq" id="XP_002288413.1">
    <property type="nucleotide sequence ID" value="XM_002288377.1"/>
</dbReference>
<dbReference type="InParanoid" id="B8BY95"/>
<dbReference type="AlphaFoldDB" id="B8BY95"/>
<name>B8BY95_THAPS</name>
<accession>B8BY95</accession>
<dbReference type="PANTHER" id="PTHR18460">
    <property type="entry name" value="TEL2 INTERACTING PROTEIN 1 TTI1 FAMILY MEMBER"/>
    <property type="match status" value="1"/>
</dbReference>
<evidence type="ECO:0000313" key="2">
    <source>
        <dbReference type="EMBL" id="EED93849.1"/>
    </source>
</evidence>
<keyword evidence="3" id="KW-1185">Reference proteome</keyword>
<dbReference type="eggNOG" id="ENOG502RUJJ">
    <property type="taxonomic scope" value="Eukaryota"/>
</dbReference>
<evidence type="ECO:0000313" key="3">
    <source>
        <dbReference type="Proteomes" id="UP000001449"/>
    </source>
</evidence>
<sequence length="507" mass="57307">MSFFLNAEDKENISNDNDKENIAPIRRKTVASSASYSPVKNRLKQTASNIKLILQATAVPLQQRCEDDALLYWSDEFDKLGEDVSVVEAFQCIQQSETIHPLLRGFVNNDDEWEYFIDILKMIHPADGKYKFLPVYVGKCPVRDADGGYNLSCGGGRCKGCMDVDAFRNCASVDMLLTLHNAISYMTDGVFSAEGMIVPAVVVNGRPHCPLPPRPSKSASKKKQYYCEDVAGPYYQDDGSPYQGSKLPVHYCPDITSPEAVIVAKGLNLFGKLARELNCKPMFINVAGTSGKKVMSKLDSTLFFVHDKMFHMSNISTHRTSYGTREEQTTKVTQLLDGLEERVESLSEESATLKLKGAIGSAFVDDRFKYYESDATIKEKVRSLEEKQEEKRKAELATKEEKRQKREEKRKAELAIKEERQKRKLAQEEKWKAEGEKWKAESAIREERLQMKRALEEKWIATGDRKTPAIEISSRSGGDDFPSGWIVKTYRRACGETVGSSLFVFPW</sequence>
<evidence type="ECO:0000256" key="1">
    <source>
        <dbReference type="SAM" id="MobiDB-lite"/>
    </source>
</evidence>
<proteinExistence type="predicted"/>
<gene>
    <name evidence="2" type="ORF">THAPSDRAFT_3608</name>
</gene>
<dbReference type="STRING" id="35128.B8BY95"/>